<protein>
    <submittedName>
        <fullName evidence="2">NAD dependent epimerase/dehydratase family protein</fullName>
    </submittedName>
</protein>
<organism evidence="2 3">
    <name type="scientific">Roseivivax lentus</name>
    <dbReference type="NCBI Taxonomy" id="633194"/>
    <lineage>
        <taxon>Bacteria</taxon>
        <taxon>Pseudomonadati</taxon>
        <taxon>Pseudomonadota</taxon>
        <taxon>Alphaproteobacteria</taxon>
        <taxon>Rhodobacterales</taxon>
        <taxon>Roseobacteraceae</taxon>
        <taxon>Roseivivax</taxon>
    </lineage>
</organism>
<accession>A0A1N7JYF1</accession>
<dbReference type="OrthoDB" id="9801785at2"/>
<dbReference type="STRING" id="633194.SAMN05421759_101319"/>
<dbReference type="AlphaFoldDB" id="A0A1N7JYF1"/>
<dbReference type="Pfam" id="PF01370">
    <property type="entry name" value="Epimerase"/>
    <property type="match status" value="1"/>
</dbReference>
<keyword evidence="3" id="KW-1185">Reference proteome</keyword>
<proteinExistence type="predicted"/>
<dbReference type="Proteomes" id="UP000186684">
    <property type="component" value="Unassembled WGS sequence"/>
</dbReference>
<evidence type="ECO:0000259" key="1">
    <source>
        <dbReference type="Pfam" id="PF01370"/>
    </source>
</evidence>
<evidence type="ECO:0000313" key="3">
    <source>
        <dbReference type="Proteomes" id="UP000186684"/>
    </source>
</evidence>
<evidence type="ECO:0000313" key="2">
    <source>
        <dbReference type="EMBL" id="SIS54369.1"/>
    </source>
</evidence>
<gene>
    <name evidence="2" type="ORF">SAMN05421759_101319</name>
</gene>
<dbReference type="SUPFAM" id="SSF51735">
    <property type="entry name" value="NAD(P)-binding Rossmann-fold domains"/>
    <property type="match status" value="1"/>
</dbReference>
<dbReference type="InterPro" id="IPR001509">
    <property type="entry name" value="Epimerase_deHydtase"/>
</dbReference>
<name>A0A1N7JYF1_9RHOB</name>
<sequence>MADSVLVTGGAASIGRHARKALAAAGDIPITFSMFLSDWRDAVRFGSLAKGDLLDRAAIDRAFAEPAPVAVLHYAALSRAGAATKLVTGSSRAAEELGGAPRRPTIPRMIEDARAWQQHGHNAR</sequence>
<dbReference type="InterPro" id="IPR036291">
    <property type="entry name" value="NAD(P)-bd_dom_sf"/>
</dbReference>
<feature type="domain" description="NAD-dependent epimerase/dehydratase" evidence="1">
    <location>
        <begin position="5"/>
        <end position="81"/>
    </location>
</feature>
<dbReference type="EMBL" id="FTOQ01000001">
    <property type="protein sequence ID" value="SIS54369.1"/>
    <property type="molecule type" value="Genomic_DNA"/>
</dbReference>
<dbReference type="Gene3D" id="3.40.50.720">
    <property type="entry name" value="NAD(P)-binding Rossmann-like Domain"/>
    <property type="match status" value="1"/>
</dbReference>
<dbReference type="RefSeq" id="WP_076444316.1">
    <property type="nucleotide sequence ID" value="NZ_FTOQ01000001.1"/>
</dbReference>
<reference evidence="3" key="1">
    <citation type="submission" date="2017-01" db="EMBL/GenBank/DDBJ databases">
        <authorList>
            <person name="Varghese N."/>
            <person name="Submissions S."/>
        </authorList>
    </citation>
    <scope>NUCLEOTIDE SEQUENCE [LARGE SCALE GENOMIC DNA]</scope>
    <source>
        <strain evidence="3">DSM 29430</strain>
    </source>
</reference>